<evidence type="ECO:0000313" key="5">
    <source>
        <dbReference type="Proteomes" id="UP001633002"/>
    </source>
</evidence>
<dbReference type="EMBL" id="JBJQOH010000007">
    <property type="protein sequence ID" value="KAL3681583.1"/>
    <property type="molecule type" value="Genomic_DNA"/>
</dbReference>
<dbReference type="AlphaFoldDB" id="A0ABD3I258"/>
<comment type="caution">
    <text evidence="4">The sequence shown here is derived from an EMBL/GenBank/DDBJ whole genome shotgun (WGS) entry which is preliminary data.</text>
</comment>
<protein>
    <recommendedName>
        <fullName evidence="2">HMA domain-containing protein</fullName>
    </recommendedName>
</protein>
<accession>A0ABD3I258</accession>
<dbReference type="Gene3D" id="3.30.70.100">
    <property type="match status" value="1"/>
</dbReference>
<dbReference type="InterPro" id="IPR036163">
    <property type="entry name" value="HMA_dom_sf"/>
</dbReference>
<proteinExistence type="predicted"/>
<dbReference type="PROSITE" id="PS50846">
    <property type="entry name" value="HMA_2"/>
    <property type="match status" value="1"/>
</dbReference>
<name>A0ABD3I258_9MARC</name>
<evidence type="ECO:0000313" key="3">
    <source>
        <dbReference type="EMBL" id="KAL3681583.1"/>
    </source>
</evidence>
<dbReference type="PANTHER" id="PTHR22814:SF336">
    <property type="entry name" value="HEAVY METAL-ASSOCIATED ISOPRENYLATED PLANT PROTEIN 23"/>
    <property type="match status" value="1"/>
</dbReference>
<keyword evidence="1" id="KW-0479">Metal-binding</keyword>
<dbReference type="GO" id="GO:0046872">
    <property type="term" value="F:metal ion binding"/>
    <property type="evidence" value="ECO:0007669"/>
    <property type="project" value="UniProtKB-KW"/>
</dbReference>
<organism evidence="4 5">
    <name type="scientific">Riccia sorocarpa</name>
    <dbReference type="NCBI Taxonomy" id="122646"/>
    <lineage>
        <taxon>Eukaryota</taxon>
        <taxon>Viridiplantae</taxon>
        <taxon>Streptophyta</taxon>
        <taxon>Embryophyta</taxon>
        <taxon>Marchantiophyta</taxon>
        <taxon>Marchantiopsida</taxon>
        <taxon>Marchantiidae</taxon>
        <taxon>Marchantiales</taxon>
        <taxon>Ricciaceae</taxon>
        <taxon>Riccia</taxon>
    </lineage>
</organism>
<reference evidence="4 5" key="1">
    <citation type="submission" date="2024-09" db="EMBL/GenBank/DDBJ databases">
        <title>Chromosome-scale assembly of Riccia sorocarpa.</title>
        <authorList>
            <person name="Paukszto L."/>
        </authorList>
    </citation>
    <scope>NUCLEOTIDE SEQUENCE [LARGE SCALE GENOMIC DNA]</scope>
    <source>
        <strain evidence="4">LP-2024</strain>
        <tissue evidence="4">Aerial parts of the thallus</tissue>
    </source>
</reference>
<evidence type="ECO:0000256" key="1">
    <source>
        <dbReference type="ARBA" id="ARBA00022723"/>
    </source>
</evidence>
<keyword evidence="5" id="KW-1185">Reference proteome</keyword>
<dbReference type="InterPro" id="IPR006121">
    <property type="entry name" value="HMA_dom"/>
</dbReference>
<dbReference type="SUPFAM" id="SSF55008">
    <property type="entry name" value="HMA, heavy metal-associated domain"/>
    <property type="match status" value="1"/>
</dbReference>
<dbReference type="EMBL" id="JBJQOH010000002">
    <property type="protein sequence ID" value="KAL3697416.1"/>
    <property type="molecule type" value="Genomic_DNA"/>
</dbReference>
<dbReference type="Proteomes" id="UP001633002">
    <property type="component" value="Unassembled WGS sequence"/>
</dbReference>
<sequence length="206" mass="23449">MQAYDSQKLEYPGYDNNWVLGVQTAAAPYVHDRGYSSRGYYGREYDAHTYNQGTGYGSKYRPRSGYGYSSNLALYPHQHQHQHSVLSHILPSSGRHAYSSYKSGYPDEVKLKVEICCPDCRMKMLDSLRKMSGVYDVLVDGRVHAMVTVIGKDLKPKKILKKVRKIIKAADYWSDWHYSDGVSAHRSGFVPPPSYSPSPMLRHTAY</sequence>
<gene>
    <name evidence="4" type="ORF">R1sor_011492</name>
    <name evidence="3" type="ORF">R1sor_024539</name>
</gene>
<dbReference type="PANTHER" id="PTHR22814">
    <property type="entry name" value="COPPER TRANSPORT PROTEIN ATOX1-RELATED"/>
    <property type="match status" value="1"/>
</dbReference>
<feature type="domain" description="HMA" evidence="2">
    <location>
        <begin position="106"/>
        <end position="171"/>
    </location>
</feature>
<evidence type="ECO:0000259" key="2">
    <source>
        <dbReference type="PROSITE" id="PS50846"/>
    </source>
</evidence>
<evidence type="ECO:0000313" key="4">
    <source>
        <dbReference type="EMBL" id="KAL3697416.1"/>
    </source>
</evidence>